<dbReference type="Pfam" id="PF05076">
    <property type="entry name" value="SUFU"/>
    <property type="match status" value="1"/>
</dbReference>
<dbReference type="EMBL" id="FOUZ01000003">
    <property type="protein sequence ID" value="SFM83613.1"/>
    <property type="molecule type" value="Genomic_DNA"/>
</dbReference>
<dbReference type="InterPro" id="IPR007768">
    <property type="entry name" value="Suppressor_of_fused"/>
</dbReference>
<feature type="domain" description="Suppressor of fused-like" evidence="1">
    <location>
        <begin position="53"/>
        <end position="188"/>
    </location>
</feature>
<name>A0A1I4U4J6_9FLAO</name>
<dbReference type="STRING" id="684065.SAMN05421738_10361"/>
<organism evidence="2 3">
    <name type="scientific">Algoriella xinjiangensis</name>
    <dbReference type="NCBI Taxonomy" id="684065"/>
    <lineage>
        <taxon>Bacteria</taxon>
        <taxon>Pseudomonadati</taxon>
        <taxon>Bacteroidota</taxon>
        <taxon>Flavobacteriia</taxon>
        <taxon>Flavobacteriales</taxon>
        <taxon>Weeksellaceae</taxon>
        <taxon>Algoriella</taxon>
    </lineage>
</organism>
<evidence type="ECO:0000313" key="2">
    <source>
        <dbReference type="EMBL" id="SFM83613.1"/>
    </source>
</evidence>
<evidence type="ECO:0000313" key="3">
    <source>
        <dbReference type="Proteomes" id="UP000199149"/>
    </source>
</evidence>
<proteinExistence type="predicted"/>
<gene>
    <name evidence="2" type="ORF">SAMN05421738_10361</name>
</gene>
<keyword evidence="3" id="KW-1185">Reference proteome</keyword>
<dbReference type="SUPFAM" id="SSF103359">
    <property type="entry name" value="Suppressor of Fused, N-terminal domain"/>
    <property type="match status" value="1"/>
</dbReference>
<accession>A0A1I4U4J6</accession>
<protein>
    <submittedName>
        <fullName evidence="2">Suppressor of fused protein (SUFU)</fullName>
    </submittedName>
</protein>
<reference evidence="3" key="1">
    <citation type="submission" date="2016-10" db="EMBL/GenBank/DDBJ databases">
        <authorList>
            <person name="Varghese N."/>
            <person name="Submissions S."/>
        </authorList>
    </citation>
    <scope>NUCLEOTIDE SEQUENCE [LARGE SCALE GENOMIC DNA]</scope>
    <source>
        <strain evidence="3">XJ109</strain>
    </source>
</reference>
<evidence type="ECO:0000259" key="1">
    <source>
        <dbReference type="Pfam" id="PF05076"/>
    </source>
</evidence>
<sequence length="217" mass="24879">MNYFCIMNLEEYKKQYKKDQAVGALSIENRLKEVYGVLEPRFYSPQVASFQGGDDPIDGVAVYDVNGYYHLISYGMSHLYYSEESAGAEFSKWGFEFSFRVKPIEDDNGEDPFWVIQLMNNLGRFVNETKVWFDEYQYLPLGGPIRTETATDIVGIAFLKDEDLDQIDTPNGKVIFLQLIGLNSQQLEKLEGLTTKDEIKSVLDEIKSVNPKFVCEL</sequence>
<dbReference type="GO" id="GO:0005737">
    <property type="term" value="C:cytoplasm"/>
    <property type="evidence" value="ECO:0007669"/>
    <property type="project" value="TreeGrafter"/>
</dbReference>
<dbReference type="PANTHER" id="PTHR10928:SF2">
    <property type="entry name" value="SUPPRESSOR OF FUSED HOMOLOG"/>
    <property type="match status" value="1"/>
</dbReference>
<dbReference type="AlphaFoldDB" id="A0A1I4U4J6"/>
<dbReference type="Proteomes" id="UP000199149">
    <property type="component" value="Unassembled WGS sequence"/>
</dbReference>
<dbReference type="InterPro" id="IPR020941">
    <property type="entry name" value="SUFU-like_domain"/>
</dbReference>
<dbReference type="InterPro" id="IPR037181">
    <property type="entry name" value="SUFU_N"/>
</dbReference>
<dbReference type="PANTHER" id="PTHR10928">
    <property type="entry name" value="SUPPRESSOR OF FUSED"/>
    <property type="match status" value="1"/>
</dbReference>